<evidence type="ECO:0008006" key="4">
    <source>
        <dbReference type="Google" id="ProtNLM"/>
    </source>
</evidence>
<evidence type="ECO:0000313" key="2">
    <source>
        <dbReference type="EMBL" id="MEQ2216632.1"/>
    </source>
</evidence>
<dbReference type="Proteomes" id="UP001434883">
    <property type="component" value="Unassembled WGS sequence"/>
</dbReference>
<evidence type="ECO:0000256" key="1">
    <source>
        <dbReference type="SAM" id="SignalP"/>
    </source>
</evidence>
<sequence>MLVILSFTITIGSLDLFLWQITQASVESCYTGTIPILSRANMQDIAAINSALLARKCSWCFCLRCLFSGCHFAAINFNFSLCFSNHRKYTWSSVQRFGFSLTSICPLNPQLVEADHPSYGFWFFRRSVSIKREWLHSTVITCLFRMRDCCKIRDLKILPTGIK</sequence>
<feature type="chain" id="PRO_5046081916" description="Secreted protein" evidence="1">
    <location>
        <begin position="25"/>
        <end position="163"/>
    </location>
</feature>
<evidence type="ECO:0000313" key="3">
    <source>
        <dbReference type="Proteomes" id="UP001434883"/>
    </source>
</evidence>
<organism evidence="2 3">
    <name type="scientific">Xenoophorus captivus</name>
    <dbReference type="NCBI Taxonomy" id="1517983"/>
    <lineage>
        <taxon>Eukaryota</taxon>
        <taxon>Metazoa</taxon>
        <taxon>Chordata</taxon>
        <taxon>Craniata</taxon>
        <taxon>Vertebrata</taxon>
        <taxon>Euteleostomi</taxon>
        <taxon>Actinopterygii</taxon>
        <taxon>Neopterygii</taxon>
        <taxon>Teleostei</taxon>
        <taxon>Neoteleostei</taxon>
        <taxon>Acanthomorphata</taxon>
        <taxon>Ovalentaria</taxon>
        <taxon>Atherinomorphae</taxon>
        <taxon>Cyprinodontiformes</taxon>
        <taxon>Goodeidae</taxon>
        <taxon>Xenoophorus</taxon>
    </lineage>
</organism>
<keyword evidence="3" id="KW-1185">Reference proteome</keyword>
<keyword evidence="1" id="KW-0732">Signal</keyword>
<feature type="signal peptide" evidence="1">
    <location>
        <begin position="1"/>
        <end position="24"/>
    </location>
</feature>
<comment type="caution">
    <text evidence="2">The sequence shown here is derived from an EMBL/GenBank/DDBJ whole genome shotgun (WGS) entry which is preliminary data.</text>
</comment>
<name>A0ABV0S7U7_9TELE</name>
<gene>
    <name evidence="2" type="ORF">XENOCAPTIV_019535</name>
</gene>
<accession>A0ABV0S7U7</accession>
<protein>
    <recommendedName>
        <fullName evidence="4">Secreted protein</fullName>
    </recommendedName>
</protein>
<dbReference type="EMBL" id="JAHRIN010071365">
    <property type="protein sequence ID" value="MEQ2216632.1"/>
    <property type="molecule type" value="Genomic_DNA"/>
</dbReference>
<proteinExistence type="predicted"/>
<reference evidence="2 3" key="1">
    <citation type="submission" date="2021-06" db="EMBL/GenBank/DDBJ databases">
        <authorList>
            <person name="Palmer J.M."/>
        </authorList>
    </citation>
    <scope>NUCLEOTIDE SEQUENCE [LARGE SCALE GENOMIC DNA]</scope>
    <source>
        <strain evidence="2 3">XC_2019</strain>
        <tissue evidence="2">Muscle</tissue>
    </source>
</reference>